<dbReference type="AlphaFoldDB" id="A0A9X7GHM1"/>
<keyword evidence="1" id="KW-0489">Methyltransferase</keyword>
<sequence>MSFANIIKYKRVPHFSSNFPLILFWSQKSGCTSLAHWFFYQINLFKQAIKYDSFIHNYENEIYKNSSDYFIELAAALYSKEKDTFKLVRNPYTRAISSFFSLIAPPYIENPAWEPIRSFYYGNSISSKPISFKTFLYYLKSQMTDLEQADPHLTPQYVPGEEAFVTNYIYLENFSTEIVRLEQTYQLKTSPLHILTKSWHHQKDRAIFRGAFADADITDPLFPRLPTYDSFYDHETIHLVQDIFNEDFSTYKYPLNPL</sequence>
<dbReference type="EMBL" id="NUFN01000030">
    <property type="protein sequence ID" value="PGH81070.1"/>
    <property type="molecule type" value="Genomic_DNA"/>
</dbReference>
<protein>
    <submittedName>
        <fullName evidence="1">RNA methyltransferase</fullName>
    </submittedName>
</protein>
<organism evidence="1 2">
    <name type="scientific">Bacillus thuringiensis</name>
    <dbReference type="NCBI Taxonomy" id="1428"/>
    <lineage>
        <taxon>Bacteria</taxon>
        <taxon>Bacillati</taxon>
        <taxon>Bacillota</taxon>
        <taxon>Bacilli</taxon>
        <taxon>Bacillales</taxon>
        <taxon>Bacillaceae</taxon>
        <taxon>Bacillus</taxon>
        <taxon>Bacillus cereus group</taxon>
    </lineage>
</organism>
<reference evidence="1 2" key="1">
    <citation type="submission" date="2017-09" db="EMBL/GenBank/DDBJ databases">
        <title>Large-scale bioinformatics analysis of Bacillus genomes uncovers conserved roles of natural products in bacterial physiology.</title>
        <authorList>
            <consortium name="Agbiome Team Llc"/>
            <person name="Bleich R.M."/>
            <person name="Grubbs K.J."/>
            <person name="Santa Maria K.C."/>
            <person name="Allen S.E."/>
            <person name="Farag S."/>
            <person name="Shank E.A."/>
            <person name="Bowers A."/>
        </authorList>
    </citation>
    <scope>NUCLEOTIDE SEQUENCE [LARGE SCALE GENOMIC DNA]</scope>
    <source>
        <strain evidence="1 2">AFS058004</strain>
    </source>
</reference>
<dbReference type="GO" id="GO:0016020">
    <property type="term" value="C:membrane"/>
    <property type="evidence" value="ECO:0007669"/>
    <property type="project" value="InterPro"/>
</dbReference>
<gene>
    <name evidence="1" type="ORF">CN899_21250</name>
</gene>
<accession>A0A9X7GHM1</accession>
<comment type="caution">
    <text evidence="1">The sequence shown here is derived from an EMBL/GenBank/DDBJ whole genome shotgun (WGS) entry which is preliminary data.</text>
</comment>
<name>A0A9X7GHM1_BACTU</name>
<dbReference type="GO" id="GO:0032259">
    <property type="term" value="P:methylation"/>
    <property type="evidence" value="ECO:0007669"/>
    <property type="project" value="UniProtKB-KW"/>
</dbReference>
<dbReference type="RefSeq" id="WP_098866779.1">
    <property type="nucleotide sequence ID" value="NZ_NUFN01000030.1"/>
</dbReference>
<dbReference type="GO" id="GO:0008146">
    <property type="term" value="F:sulfotransferase activity"/>
    <property type="evidence" value="ECO:0007669"/>
    <property type="project" value="InterPro"/>
</dbReference>
<dbReference type="InterPro" id="IPR005331">
    <property type="entry name" value="Sulfotransferase"/>
</dbReference>
<dbReference type="GO" id="GO:0008168">
    <property type="term" value="F:methyltransferase activity"/>
    <property type="evidence" value="ECO:0007669"/>
    <property type="project" value="UniProtKB-KW"/>
</dbReference>
<evidence type="ECO:0000313" key="1">
    <source>
        <dbReference type="EMBL" id="PGH81070.1"/>
    </source>
</evidence>
<evidence type="ECO:0000313" key="2">
    <source>
        <dbReference type="Proteomes" id="UP000222944"/>
    </source>
</evidence>
<dbReference type="Pfam" id="PF03567">
    <property type="entry name" value="Sulfotransfer_2"/>
    <property type="match status" value="1"/>
</dbReference>
<keyword evidence="1" id="KW-0808">Transferase</keyword>
<proteinExistence type="predicted"/>
<dbReference type="Proteomes" id="UP000222944">
    <property type="component" value="Unassembled WGS sequence"/>
</dbReference>